<reference evidence="1" key="1">
    <citation type="submission" date="2014-11" db="EMBL/GenBank/DDBJ databases">
        <authorList>
            <person name="Amaro Gonzalez C."/>
        </authorList>
    </citation>
    <scope>NUCLEOTIDE SEQUENCE</scope>
</reference>
<proteinExistence type="predicted"/>
<name>A0A0E9R8P8_ANGAN</name>
<organism evidence="1">
    <name type="scientific">Anguilla anguilla</name>
    <name type="common">European freshwater eel</name>
    <name type="synonym">Muraena anguilla</name>
    <dbReference type="NCBI Taxonomy" id="7936"/>
    <lineage>
        <taxon>Eukaryota</taxon>
        <taxon>Metazoa</taxon>
        <taxon>Chordata</taxon>
        <taxon>Craniata</taxon>
        <taxon>Vertebrata</taxon>
        <taxon>Euteleostomi</taxon>
        <taxon>Actinopterygii</taxon>
        <taxon>Neopterygii</taxon>
        <taxon>Teleostei</taxon>
        <taxon>Anguilliformes</taxon>
        <taxon>Anguillidae</taxon>
        <taxon>Anguilla</taxon>
    </lineage>
</organism>
<dbReference type="AlphaFoldDB" id="A0A0E9R8P8"/>
<protein>
    <submittedName>
        <fullName evidence="1">Uncharacterized protein</fullName>
    </submittedName>
</protein>
<dbReference type="EMBL" id="GBXM01083747">
    <property type="protein sequence ID" value="JAH24830.1"/>
    <property type="molecule type" value="Transcribed_RNA"/>
</dbReference>
<reference evidence="1" key="2">
    <citation type="journal article" date="2015" name="Fish Shellfish Immunol.">
        <title>Early steps in the European eel (Anguilla anguilla)-Vibrio vulnificus interaction in the gills: Role of the RtxA13 toxin.</title>
        <authorList>
            <person name="Callol A."/>
            <person name="Pajuelo D."/>
            <person name="Ebbesson L."/>
            <person name="Teles M."/>
            <person name="MacKenzie S."/>
            <person name="Amaro C."/>
        </authorList>
    </citation>
    <scope>NUCLEOTIDE SEQUENCE</scope>
</reference>
<evidence type="ECO:0000313" key="1">
    <source>
        <dbReference type="EMBL" id="JAH24830.1"/>
    </source>
</evidence>
<sequence length="46" mass="5513">MQILFHCLLVQIIGKNKFTLHGNALNRINRKEKFHSQMNRNGKYRT</sequence>
<accession>A0A0E9R8P8</accession>